<dbReference type="PROSITE" id="PS51375">
    <property type="entry name" value="PPR"/>
    <property type="match status" value="1"/>
</dbReference>
<evidence type="ECO:0000256" key="1">
    <source>
        <dbReference type="ARBA" id="ARBA00022737"/>
    </source>
</evidence>
<evidence type="ECO:0000313" key="3">
    <source>
        <dbReference type="EMBL" id="PWA36995.1"/>
    </source>
</evidence>
<protein>
    <submittedName>
        <fullName evidence="3">Tetratricopeptide-like helical domain-containing protein</fullName>
    </submittedName>
</protein>
<organism evidence="3 4">
    <name type="scientific">Artemisia annua</name>
    <name type="common">Sweet wormwood</name>
    <dbReference type="NCBI Taxonomy" id="35608"/>
    <lineage>
        <taxon>Eukaryota</taxon>
        <taxon>Viridiplantae</taxon>
        <taxon>Streptophyta</taxon>
        <taxon>Embryophyta</taxon>
        <taxon>Tracheophyta</taxon>
        <taxon>Spermatophyta</taxon>
        <taxon>Magnoliopsida</taxon>
        <taxon>eudicotyledons</taxon>
        <taxon>Gunneridae</taxon>
        <taxon>Pentapetalae</taxon>
        <taxon>asterids</taxon>
        <taxon>campanulids</taxon>
        <taxon>Asterales</taxon>
        <taxon>Asteraceae</taxon>
        <taxon>Asteroideae</taxon>
        <taxon>Anthemideae</taxon>
        <taxon>Artemisiinae</taxon>
        <taxon>Artemisia</taxon>
    </lineage>
</organism>
<dbReference type="AlphaFoldDB" id="A0A2U1KJQ7"/>
<dbReference type="InterPro" id="IPR046960">
    <property type="entry name" value="PPR_At4g14850-like_plant"/>
</dbReference>
<feature type="repeat" description="PPR" evidence="2">
    <location>
        <begin position="35"/>
        <end position="69"/>
    </location>
</feature>
<keyword evidence="4" id="KW-1185">Reference proteome</keyword>
<comment type="caution">
    <text evidence="3">The sequence shown here is derived from an EMBL/GenBank/DDBJ whole genome shotgun (WGS) entry which is preliminary data.</text>
</comment>
<keyword evidence="1" id="KW-0677">Repeat</keyword>
<dbReference type="PANTHER" id="PTHR47926">
    <property type="entry name" value="PENTATRICOPEPTIDE REPEAT-CONTAINING PROTEIN"/>
    <property type="match status" value="1"/>
</dbReference>
<dbReference type="STRING" id="35608.A0A2U1KJQ7"/>
<gene>
    <name evidence="3" type="ORF">CTI12_AA573880</name>
</gene>
<dbReference type="NCBIfam" id="TIGR00756">
    <property type="entry name" value="PPR"/>
    <property type="match status" value="1"/>
</dbReference>
<dbReference type="InterPro" id="IPR011990">
    <property type="entry name" value="TPR-like_helical_dom_sf"/>
</dbReference>
<dbReference type="GO" id="GO:0003723">
    <property type="term" value="F:RNA binding"/>
    <property type="evidence" value="ECO:0007669"/>
    <property type="project" value="InterPro"/>
</dbReference>
<dbReference type="Gene3D" id="1.25.40.10">
    <property type="entry name" value="Tetratricopeptide repeat domain"/>
    <property type="match status" value="1"/>
</dbReference>
<sequence length="165" mass="19198">MTELGYEGEDLFVCLCKSGSLMDASNVFDEMHEKYLCSWNTMVSRYAKAGRVDDARTLFDEMVERNNFSWTMIISSYQHISLDVDLGSLDKIDNPLHHSGGGAWPDGVLVVEVERMDPEKTWTNAFLLCHERMKIGRVDFVFMYLRFWNVPYDLPTDLLRIIRQK</sequence>
<evidence type="ECO:0000313" key="4">
    <source>
        <dbReference type="Proteomes" id="UP000245207"/>
    </source>
</evidence>
<evidence type="ECO:0000256" key="2">
    <source>
        <dbReference type="PROSITE-ProRule" id="PRU00708"/>
    </source>
</evidence>
<proteinExistence type="predicted"/>
<dbReference type="Proteomes" id="UP000245207">
    <property type="component" value="Unassembled WGS sequence"/>
</dbReference>
<dbReference type="OrthoDB" id="1694061at2759"/>
<dbReference type="EMBL" id="PKPP01017400">
    <property type="protein sequence ID" value="PWA36995.1"/>
    <property type="molecule type" value="Genomic_DNA"/>
</dbReference>
<name>A0A2U1KJQ7_ARTAN</name>
<dbReference type="GO" id="GO:0009451">
    <property type="term" value="P:RNA modification"/>
    <property type="evidence" value="ECO:0007669"/>
    <property type="project" value="InterPro"/>
</dbReference>
<dbReference type="InterPro" id="IPR002885">
    <property type="entry name" value="PPR_rpt"/>
</dbReference>
<accession>A0A2U1KJQ7</accession>
<dbReference type="Pfam" id="PF01535">
    <property type="entry name" value="PPR"/>
    <property type="match status" value="2"/>
</dbReference>
<reference evidence="3 4" key="1">
    <citation type="journal article" date="2018" name="Mol. Plant">
        <title>The genome of Artemisia annua provides insight into the evolution of Asteraceae family and artemisinin biosynthesis.</title>
        <authorList>
            <person name="Shen Q."/>
            <person name="Zhang L."/>
            <person name="Liao Z."/>
            <person name="Wang S."/>
            <person name="Yan T."/>
            <person name="Shi P."/>
            <person name="Liu M."/>
            <person name="Fu X."/>
            <person name="Pan Q."/>
            <person name="Wang Y."/>
            <person name="Lv Z."/>
            <person name="Lu X."/>
            <person name="Zhang F."/>
            <person name="Jiang W."/>
            <person name="Ma Y."/>
            <person name="Chen M."/>
            <person name="Hao X."/>
            <person name="Li L."/>
            <person name="Tang Y."/>
            <person name="Lv G."/>
            <person name="Zhou Y."/>
            <person name="Sun X."/>
            <person name="Brodelius P.E."/>
            <person name="Rose J.K.C."/>
            <person name="Tang K."/>
        </authorList>
    </citation>
    <scope>NUCLEOTIDE SEQUENCE [LARGE SCALE GENOMIC DNA]</scope>
    <source>
        <strain evidence="4">cv. Huhao1</strain>
        <tissue evidence="3">Leaf</tissue>
    </source>
</reference>